<dbReference type="InterPro" id="IPR004328">
    <property type="entry name" value="BRO1_dom"/>
</dbReference>
<reference evidence="3 4" key="2">
    <citation type="journal article" date="2018" name="Plant J.">
        <title>The Physcomitrella patens chromosome-scale assembly reveals moss genome structure and evolution.</title>
        <authorList>
            <person name="Lang D."/>
            <person name="Ullrich K.K."/>
            <person name="Murat F."/>
            <person name="Fuchs J."/>
            <person name="Jenkins J."/>
            <person name="Haas F.B."/>
            <person name="Piednoel M."/>
            <person name="Gundlach H."/>
            <person name="Van Bel M."/>
            <person name="Meyberg R."/>
            <person name="Vives C."/>
            <person name="Morata J."/>
            <person name="Symeonidi A."/>
            <person name="Hiss M."/>
            <person name="Muchero W."/>
            <person name="Kamisugi Y."/>
            <person name="Saleh O."/>
            <person name="Blanc G."/>
            <person name="Decker E.L."/>
            <person name="van Gessel N."/>
            <person name="Grimwood J."/>
            <person name="Hayes R.D."/>
            <person name="Graham S.W."/>
            <person name="Gunter L.E."/>
            <person name="McDaniel S.F."/>
            <person name="Hoernstein S.N.W."/>
            <person name="Larsson A."/>
            <person name="Li F.W."/>
            <person name="Perroud P.F."/>
            <person name="Phillips J."/>
            <person name="Ranjan P."/>
            <person name="Rokshar D.S."/>
            <person name="Rothfels C.J."/>
            <person name="Schneider L."/>
            <person name="Shu S."/>
            <person name="Stevenson D.W."/>
            <person name="Thummler F."/>
            <person name="Tillich M."/>
            <person name="Villarreal Aguilar J.C."/>
            <person name="Widiez T."/>
            <person name="Wong G.K."/>
            <person name="Wymore A."/>
            <person name="Zhang Y."/>
            <person name="Zimmer A.D."/>
            <person name="Quatrano R.S."/>
            <person name="Mayer K.F.X."/>
            <person name="Goodstein D."/>
            <person name="Casacuberta J.M."/>
            <person name="Vandepoele K."/>
            <person name="Reski R."/>
            <person name="Cuming A.C."/>
            <person name="Tuskan G.A."/>
            <person name="Maumus F."/>
            <person name="Salse J."/>
            <person name="Schmutz J."/>
            <person name="Rensing S.A."/>
        </authorList>
    </citation>
    <scope>NUCLEOTIDE SEQUENCE [LARGE SCALE GENOMIC DNA]</scope>
    <source>
        <strain evidence="3 4">cv. Gransden 2004</strain>
    </source>
</reference>
<feature type="domain" description="BRO1" evidence="2">
    <location>
        <begin position="23"/>
        <end position="490"/>
    </location>
</feature>
<dbReference type="Gene3D" id="1.25.40.280">
    <property type="entry name" value="alix/aip1 like domains"/>
    <property type="match status" value="1"/>
</dbReference>
<keyword evidence="4" id="KW-1185">Reference proteome</keyword>
<accession>A0A7I4A9B6</accession>
<dbReference type="EnsemblPlants" id="Pp3c10_2740V3.2">
    <property type="protein sequence ID" value="Pp3c10_2740V3.2"/>
    <property type="gene ID" value="Pp3c10_2740"/>
</dbReference>
<sequence length="501" mass="55164">MGCIFSSDADDGGPLEAPVQSSEVFAFVPGLREPKQSEIAVNLKGKVSPALATKLISLRSQIISLSGRNGSLAKTKLRAKSIDDDTSHLNLEKALNEYLPVLLGLVVGGEKLSSAVKFPWTNVVDAKKDTAIASGYYELLSVLHLLGMLALQEANAYLTSKPPADGYYFKVDEGMCFALHPVFAFGRYLSASLSSHNVSDESKRRAIDLLLKAASYFECAIRAVLPNTPDEIKAKLPADVTEAMFRSLELQALGQAVELQLGFAVASVKASLAVKRRLACEQVEIWDKVVQKLGSVPLAKALRDKHELFVKWKLNEAKAAAYYYHSQVLEEGCEDNVHAQSLSCMKASHAFLKGSQKARNEFGNTEPLTKLPIVWGSMKYLSNRIPRETSSKGRIFRDNYLNEKMPRSPPKLPEFPIALVVDPFSLPSLDPAWMKERGYEARTSLTPAVPVYYTLKDQIQPPVPDLSVVGPMPPPATVTDLHALVSLTSVYDVWWDDVKRE</sequence>
<dbReference type="AlphaFoldDB" id="A0A7I4A9B6"/>
<dbReference type="PANTHER" id="PTHR23032">
    <property type="entry name" value="BRO1 DOMAIN-CONTAINING PROTEIN BROX"/>
    <property type="match status" value="1"/>
</dbReference>
<proteinExistence type="inferred from homology"/>
<gene>
    <name evidence="3" type="primary">LOC112287762</name>
</gene>
<evidence type="ECO:0000313" key="4">
    <source>
        <dbReference type="Proteomes" id="UP000006727"/>
    </source>
</evidence>
<dbReference type="OrthoDB" id="1909455at2759"/>
<dbReference type="RefSeq" id="XP_073392981.1">
    <property type="nucleotide sequence ID" value="XM_073536880.1"/>
</dbReference>
<name>A0A7I4A9B6_PHYPA</name>
<comment type="similarity">
    <text evidence="1">Belongs to the BROX family.</text>
</comment>
<protein>
    <recommendedName>
        <fullName evidence="2">BRO1 domain-containing protein</fullName>
    </recommendedName>
</protein>
<reference evidence="3 4" key="1">
    <citation type="journal article" date="2008" name="Science">
        <title>The Physcomitrella genome reveals evolutionary insights into the conquest of land by plants.</title>
        <authorList>
            <person name="Rensing S."/>
            <person name="Lang D."/>
            <person name="Zimmer A."/>
            <person name="Terry A."/>
            <person name="Salamov A."/>
            <person name="Shapiro H."/>
            <person name="Nishiyama T."/>
            <person name="Perroud P.-F."/>
            <person name="Lindquist E."/>
            <person name="Kamisugi Y."/>
            <person name="Tanahashi T."/>
            <person name="Sakakibara K."/>
            <person name="Fujita T."/>
            <person name="Oishi K."/>
            <person name="Shin-I T."/>
            <person name="Kuroki Y."/>
            <person name="Toyoda A."/>
            <person name="Suzuki Y."/>
            <person name="Hashimoto A."/>
            <person name="Yamaguchi K."/>
            <person name="Sugano A."/>
            <person name="Kohara Y."/>
            <person name="Fujiyama A."/>
            <person name="Anterola A."/>
            <person name="Aoki S."/>
            <person name="Ashton N."/>
            <person name="Barbazuk W.B."/>
            <person name="Barker E."/>
            <person name="Bennetzen J."/>
            <person name="Bezanilla M."/>
            <person name="Blankenship R."/>
            <person name="Cho S.H."/>
            <person name="Dutcher S."/>
            <person name="Estelle M."/>
            <person name="Fawcett J.A."/>
            <person name="Gundlach H."/>
            <person name="Hanada K."/>
            <person name="Heyl A."/>
            <person name="Hicks K.A."/>
            <person name="Hugh J."/>
            <person name="Lohr M."/>
            <person name="Mayer K."/>
            <person name="Melkozernov A."/>
            <person name="Murata T."/>
            <person name="Nelson D."/>
            <person name="Pils B."/>
            <person name="Prigge M."/>
            <person name="Reiss B."/>
            <person name="Renner T."/>
            <person name="Rombauts S."/>
            <person name="Rushton P."/>
            <person name="Sanderfoot A."/>
            <person name="Schween G."/>
            <person name="Shiu S.-H."/>
            <person name="Stueber K."/>
            <person name="Theodoulou F.L."/>
            <person name="Tu H."/>
            <person name="Van de Peer Y."/>
            <person name="Verrier P.J."/>
            <person name="Waters E."/>
            <person name="Wood A."/>
            <person name="Yang L."/>
            <person name="Cove D."/>
            <person name="Cuming A."/>
            <person name="Hasebe M."/>
            <person name="Lucas S."/>
            <person name="Mishler D.B."/>
            <person name="Reski R."/>
            <person name="Grigoriev I."/>
            <person name="Quatrano R.S."/>
            <person name="Boore J.L."/>
        </authorList>
    </citation>
    <scope>NUCLEOTIDE SEQUENCE [LARGE SCALE GENOMIC DNA]</scope>
    <source>
        <strain evidence="3 4">cv. Gransden 2004</strain>
    </source>
</reference>
<dbReference type="InParanoid" id="A0A7I4A9B6"/>
<dbReference type="Proteomes" id="UP000006727">
    <property type="component" value="Chromosome 10"/>
</dbReference>
<dbReference type="InterPro" id="IPR038898">
    <property type="entry name" value="BROX"/>
</dbReference>
<dbReference type="PANTHER" id="PTHR23032:SF13">
    <property type="entry name" value="BRO1 DOMAIN-CONTAINING PROTEIN BROX"/>
    <property type="match status" value="1"/>
</dbReference>
<dbReference type="CDD" id="cd09034">
    <property type="entry name" value="BRO1_Alix_like"/>
    <property type="match status" value="1"/>
</dbReference>
<dbReference type="SMART" id="SM01041">
    <property type="entry name" value="BRO1"/>
    <property type="match status" value="1"/>
</dbReference>
<evidence type="ECO:0000313" key="3">
    <source>
        <dbReference type="EnsemblPlants" id="Pp3c10_2740V3.2"/>
    </source>
</evidence>
<dbReference type="GeneID" id="112287762"/>
<dbReference type="PROSITE" id="PS51180">
    <property type="entry name" value="BRO1"/>
    <property type="match status" value="1"/>
</dbReference>
<dbReference type="FunCoup" id="A0A7I4A9B6">
    <property type="interactions" value="663"/>
</dbReference>
<dbReference type="InterPro" id="IPR038499">
    <property type="entry name" value="BRO1_sf"/>
</dbReference>
<reference evidence="3" key="3">
    <citation type="submission" date="2020-12" db="UniProtKB">
        <authorList>
            <consortium name="EnsemblPlants"/>
        </authorList>
    </citation>
    <scope>IDENTIFICATION</scope>
</reference>
<dbReference type="EMBL" id="ABEU02000010">
    <property type="status" value="NOT_ANNOTATED_CDS"/>
    <property type="molecule type" value="Genomic_DNA"/>
</dbReference>
<evidence type="ECO:0000256" key="1">
    <source>
        <dbReference type="ARBA" id="ARBA00008901"/>
    </source>
</evidence>
<dbReference type="Gramene" id="Pp3c10_2740V3.2">
    <property type="protein sequence ID" value="Pp3c10_2740V3.2"/>
    <property type="gene ID" value="Pp3c10_2740"/>
</dbReference>
<organism evidence="3 4">
    <name type="scientific">Physcomitrium patens</name>
    <name type="common">Spreading-leaved earth moss</name>
    <name type="synonym">Physcomitrella patens</name>
    <dbReference type="NCBI Taxonomy" id="3218"/>
    <lineage>
        <taxon>Eukaryota</taxon>
        <taxon>Viridiplantae</taxon>
        <taxon>Streptophyta</taxon>
        <taxon>Embryophyta</taxon>
        <taxon>Bryophyta</taxon>
        <taxon>Bryophytina</taxon>
        <taxon>Bryopsida</taxon>
        <taxon>Funariidae</taxon>
        <taxon>Funariales</taxon>
        <taxon>Funariaceae</taxon>
        <taxon>Physcomitrium</taxon>
    </lineage>
</organism>
<evidence type="ECO:0000259" key="2">
    <source>
        <dbReference type="PROSITE" id="PS51180"/>
    </source>
</evidence>